<evidence type="ECO:0000313" key="3">
    <source>
        <dbReference type="Proteomes" id="UP000235122"/>
    </source>
</evidence>
<evidence type="ECO:0000259" key="1">
    <source>
        <dbReference type="Pfam" id="PF01261"/>
    </source>
</evidence>
<sequence>MWQVAGLLTHSPATQLKNLASIHVPGVELRSVGGTSILDLEDRQVWELKADLDRYGLQAVALGTDLATGSVEDDYTLDRVYRATEVAGILGCQRICGYSFKIPAGHNPDRYKGEVIDRIGKIIQVVARADMSYLHENAPGYFGDVPTRVLDLVECFTEDEFSLVFDPISYLQCQVAPLGAAYTQVIGRTSYVRLHLDPGSKVLEHGKYLDDLLARLRDDSCAGIIALSGLADVKGGEELSSLAALLSR</sequence>
<dbReference type="SUPFAM" id="SSF51658">
    <property type="entry name" value="Xylose isomerase-like"/>
    <property type="match status" value="1"/>
</dbReference>
<dbReference type="EMBL" id="PKKO01000004">
    <property type="protein sequence ID" value="PKY72145.1"/>
    <property type="molecule type" value="Genomic_DNA"/>
</dbReference>
<dbReference type="Pfam" id="PF01261">
    <property type="entry name" value="AP_endonuc_2"/>
    <property type="match status" value="1"/>
</dbReference>
<accession>A0A2I1IM06</accession>
<protein>
    <recommendedName>
        <fullName evidence="1">Xylose isomerase-like TIM barrel domain-containing protein</fullName>
    </recommendedName>
</protein>
<gene>
    <name evidence="2" type="ORF">CYJ19_08070</name>
</gene>
<keyword evidence="3" id="KW-1185">Reference proteome</keyword>
<dbReference type="InterPro" id="IPR036237">
    <property type="entry name" value="Xyl_isomerase-like_sf"/>
</dbReference>
<feature type="domain" description="Xylose isomerase-like TIM barrel" evidence="1">
    <location>
        <begin position="18"/>
        <end position="167"/>
    </location>
</feature>
<organism evidence="2 3">
    <name type="scientific">Winkia neuii</name>
    <dbReference type="NCBI Taxonomy" id="33007"/>
    <lineage>
        <taxon>Bacteria</taxon>
        <taxon>Bacillati</taxon>
        <taxon>Actinomycetota</taxon>
        <taxon>Actinomycetes</taxon>
        <taxon>Actinomycetales</taxon>
        <taxon>Actinomycetaceae</taxon>
        <taxon>Winkia</taxon>
    </lineage>
</organism>
<dbReference type="STRING" id="33007.HMPREF3198_00577"/>
<dbReference type="Gene3D" id="3.20.20.150">
    <property type="entry name" value="Divalent-metal-dependent TIM barrel enzymes"/>
    <property type="match status" value="1"/>
</dbReference>
<reference evidence="2 3" key="1">
    <citation type="submission" date="2017-12" db="EMBL/GenBank/DDBJ databases">
        <title>Phylogenetic diversity of female urinary microbiome.</title>
        <authorList>
            <person name="Thomas-White K."/>
            <person name="Wolfe A.J."/>
        </authorList>
    </citation>
    <scope>NUCLEOTIDE SEQUENCE [LARGE SCALE GENOMIC DNA]</scope>
    <source>
        <strain evidence="2 3">UMB0402</strain>
    </source>
</reference>
<evidence type="ECO:0000313" key="2">
    <source>
        <dbReference type="EMBL" id="PKY72145.1"/>
    </source>
</evidence>
<comment type="caution">
    <text evidence="2">The sequence shown here is derived from an EMBL/GenBank/DDBJ whole genome shotgun (WGS) entry which is preliminary data.</text>
</comment>
<proteinExistence type="predicted"/>
<name>A0A2I1IM06_9ACTO</name>
<dbReference type="AlphaFoldDB" id="A0A2I1IM06"/>
<dbReference type="Proteomes" id="UP000235122">
    <property type="component" value="Unassembled WGS sequence"/>
</dbReference>
<dbReference type="RefSeq" id="WP_070454743.1">
    <property type="nucleotide sequence ID" value="NZ_JASOXK010000003.1"/>
</dbReference>
<dbReference type="InterPro" id="IPR013022">
    <property type="entry name" value="Xyl_isomerase-like_TIM-brl"/>
</dbReference>